<dbReference type="Proteomes" id="UP000187485">
    <property type="component" value="Unassembled WGS sequence"/>
</dbReference>
<evidence type="ECO:0000256" key="3">
    <source>
        <dbReference type="ARBA" id="ARBA00022723"/>
    </source>
</evidence>
<proteinExistence type="inferred from homology"/>
<dbReference type="GO" id="GO:0046872">
    <property type="term" value="F:metal ion binding"/>
    <property type="evidence" value="ECO:0007669"/>
    <property type="project" value="UniProtKB-KW"/>
</dbReference>
<comment type="similarity">
    <text evidence="1 6">Belongs to the CcmH/CycL/Ccl2/NrfF family.</text>
</comment>
<dbReference type="InterPro" id="IPR038297">
    <property type="entry name" value="CcmH/CycL/NrfF/Ccl2_sf"/>
</dbReference>
<keyword evidence="2 6" id="KW-0349">Heme</keyword>
<feature type="transmembrane region" description="Helical" evidence="6">
    <location>
        <begin position="101"/>
        <end position="122"/>
    </location>
</feature>
<dbReference type="RefSeq" id="WP_075860005.1">
    <property type="nucleotide sequence ID" value="NZ_BDJK01000055.1"/>
</dbReference>
<dbReference type="GO" id="GO:0005886">
    <property type="term" value="C:plasma membrane"/>
    <property type="evidence" value="ECO:0007669"/>
    <property type="project" value="TreeGrafter"/>
</dbReference>
<evidence type="ECO:0000256" key="5">
    <source>
        <dbReference type="ARBA" id="ARBA00023004"/>
    </source>
</evidence>
<evidence type="ECO:0000313" key="8">
    <source>
        <dbReference type="EMBL" id="GAV23608.1"/>
    </source>
</evidence>
<evidence type="ECO:0000256" key="6">
    <source>
        <dbReference type="RuleBase" id="RU364112"/>
    </source>
</evidence>
<gene>
    <name evidence="8" type="ORF">cpu_21180</name>
</gene>
<keyword evidence="6" id="KW-0472">Membrane</keyword>
<keyword evidence="3 6" id="KW-0479">Metal-binding</keyword>
<keyword evidence="6" id="KW-0812">Transmembrane</keyword>
<dbReference type="PANTHER" id="PTHR47870:SF4">
    <property type="entry name" value="CYTOCHROME C-TYPE BIOGENESIS PROTEIN CYCH"/>
    <property type="match status" value="1"/>
</dbReference>
<organism evidence="8 9">
    <name type="scientific">Carboxydothermus pertinax</name>
    <dbReference type="NCBI Taxonomy" id="870242"/>
    <lineage>
        <taxon>Bacteria</taxon>
        <taxon>Bacillati</taxon>
        <taxon>Bacillota</taxon>
        <taxon>Clostridia</taxon>
        <taxon>Thermoanaerobacterales</taxon>
        <taxon>Thermoanaerobacteraceae</taxon>
        <taxon>Carboxydothermus</taxon>
    </lineage>
</organism>
<dbReference type="Pfam" id="PF03918">
    <property type="entry name" value="CcmH"/>
    <property type="match status" value="1"/>
</dbReference>
<keyword evidence="6" id="KW-1133">Transmembrane helix</keyword>
<sequence length="156" mass="18013">MFLRRNFFSVILALSLVIVVNTTAFAYDVNLFKEITNKMVCLCGCGKQKIYECECQQAETIRNEVKKMLDEGKTEKEILDYYVKRDGLERLAAPPTKGFNYLAWMMPGIGILAGGLFVNYFLRKKQRIELPASNEKQENETAVNYSEVEEELKKYL</sequence>
<dbReference type="STRING" id="870242.cpu_21180"/>
<feature type="signal peptide" evidence="6">
    <location>
        <begin position="1"/>
        <end position="26"/>
    </location>
</feature>
<keyword evidence="5 6" id="KW-0408">Iron</keyword>
<protein>
    <recommendedName>
        <fullName evidence="6">Cytochrome c-type biogenesis protein</fullName>
    </recommendedName>
</protein>
<feature type="chain" id="PRO_5011811399" description="Cytochrome c-type biogenesis protein" evidence="6">
    <location>
        <begin position="27"/>
        <end position="156"/>
    </location>
</feature>
<evidence type="ECO:0000313" key="9">
    <source>
        <dbReference type="Proteomes" id="UP000187485"/>
    </source>
</evidence>
<dbReference type="InterPro" id="IPR051263">
    <property type="entry name" value="C-type_cytochrome_biogenesis"/>
</dbReference>
<evidence type="ECO:0000259" key="7">
    <source>
        <dbReference type="Pfam" id="PF03918"/>
    </source>
</evidence>
<dbReference type="EMBL" id="BDJK01000055">
    <property type="protein sequence ID" value="GAV23608.1"/>
    <property type="molecule type" value="Genomic_DNA"/>
</dbReference>
<evidence type="ECO:0000256" key="4">
    <source>
        <dbReference type="ARBA" id="ARBA00022729"/>
    </source>
</evidence>
<reference evidence="9" key="1">
    <citation type="submission" date="2016-12" db="EMBL/GenBank/DDBJ databases">
        <title>Draft Genome Sequences od Carboxydothermus pertinax and islandicus, Hydrogenogenic Carboxydotrophic Bacteria.</title>
        <authorList>
            <person name="Fukuyama Y."/>
            <person name="Ohmae K."/>
            <person name="Yoneda Y."/>
            <person name="Yoshida T."/>
            <person name="Sako Y."/>
        </authorList>
    </citation>
    <scope>NUCLEOTIDE SEQUENCE [LARGE SCALE GENOMIC DNA]</scope>
    <source>
        <strain evidence="9">Ug1</strain>
    </source>
</reference>
<keyword evidence="9" id="KW-1185">Reference proteome</keyword>
<evidence type="ECO:0000256" key="2">
    <source>
        <dbReference type="ARBA" id="ARBA00022617"/>
    </source>
</evidence>
<accession>A0A1L8CXG1</accession>
<dbReference type="PANTHER" id="PTHR47870">
    <property type="entry name" value="CYTOCHROME C-TYPE BIOGENESIS PROTEIN CCMH"/>
    <property type="match status" value="1"/>
</dbReference>
<keyword evidence="4 6" id="KW-0732">Signal</keyword>
<dbReference type="OrthoDB" id="121848at2"/>
<name>A0A1L8CXG1_9THEO</name>
<comment type="function">
    <text evidence="6">Possible subunit of a heme lyase.</text>
</comment>
<dbReference type="AlphaFoldDB" id="A0A1L8CXG1"/>
<evidence type="ECO:0000256" key="1">
    <source>
        <dbReference type="ARBA" id="ARBA00010342"/>
    </source>
</evidence>
<dbReference type="CDD" id="cd16378">
    <property type="entry name" value="CcmH_N"/>
    <property type="match status" value="1"/>
</dbReference>
<comment type="caution">
    <text evidence="8">The sequence shown here is derived from an EMBL/GenBank/DDBJ whole genome shotgun (WGS) entry which is preliminary data.</text>
</comment>
<dbReference type="InterPro" id="IPR005616">
    <property type="entry name" value="CcmH/CycL/Ccl2/NrfF_N"/>
</dbReference>
<dbReference type="Gene3D" id="1.10.8.640">
    <property type="entry name" value="Cytochrome C biogenesis protein"/>
    <property type="match status" value="1"/>
</dbReference>
<feature type="domain" description="CcmH/CycL/Ccl2/NrfF N-terminal" evidence="7">
    <location>
        <begin position="29"/>
        <end position="138"/>
    </location>
</feature>